<evidence type="ECO:0000313" key="3">
    <source>
        <dbReference type="Proteomes" id="UP000824890"/>
    </source>
</evidence>
<dbReference type="Proteomes" id="UP000824890">
    <property type="component" value="Unassembled WGS sequence"/>
</dbReference>
<feature type="chain" id="PRO_5045436170" description="Secreted protein" evidence="1">
    <location>
        <begin position="16"/>
        <end position="92"/>
    </location>
</feature>
<sequence length="92" mass="10339">MVSLILDGKLLFLLCQNMMINTCLIGNAADDHHPQTEVDAFFSSSSLKGYVSRNYTVCSQLHALELRNSIITFKTKLIGIKLFNEFSQSFCC</sequence>
<keyword evidence="1" id="KW-0732">Signal</keyword>
<dbReference type="EMBL" id="JAGKQM010000008">
    <property type="protein sequence ID" value="KAH0915593.1"/>
    <property type="molecule type" value="Genomic_DNA"/>
</dbReference>
<comment type="caution">
    <text evidence="2">The sequence shown here is derived from an EMBL/GenBank/DDBJ whole genome shotgun (WGS) entry which is preliminary data.</text>
</comment>
<proteinExistence type="predicted"/>
<organism evidence="2 3">
    <name type="scientific">Brassica napus</name>
    <name type="common">Rape</name>
    <dbReference type="NCBI Taxonomy" id="3708"/>
    <lineage>
        <taxon>Eukaryota</taxon>
        <taxon>Viridiplantae</taxon>
        <taxon>Streptophyta</taxon>
        <taxon>Embryophyta</taxon>
        <taxon>Tracheophyta</taxon>
        <taxon>Spermatophyta</taxon>
        <taxon>Magnoliopsida</taxon>
        <taxon>eudicotyledons</taxon>
        <taxon>Gunneridae</taxon>
        <taxon>Pentapetalae</taxon>
        <taxon>rosids</taxon>
        <taxon>malvids</taxon>
        <taxon>Brassicales</taxon>
        <taxon>Brassicaceae</taxon>
        <taxon>Brassiceae</taxon>
        <taxon>Brassica</taxon>
    </lineage>
</organism>
<keyword evidence="3" id="KW-1185">Reference proteome</keyword>
<feature type="signal peptide" evidence="1">
    <location>
        <begin position="1"/>
        <end position="15"/>
    </location>
</feature>
<protein>
    <recommendedName>
        <fullName evidence="4">Secreted protein</fullName>
    </recommendedName>
</protein>
<reference evidence="2 3" key="1">
    <citation type="submission" date="2021-05" db="EMBL/GenBank/DDBJ databases">
        <title>Genome Assembly of Synthetic Allotetraploid Brassica napus Reveals Homoeologous Exchanges between Subgenomes.</title>
        <authorList>
            <person name="Davis J.T."/>
        </authorList>
    </citation>
    <scope>NUCLEOTIDE SEQUENCE [LARGE SCALE GENOMIC DNA]</scope>
    <source>
        <strain evidence="3">cv. Da-Ae</strain>
        <tissue evidence="2">Seedling</tissue>
    </source>
</reference>
<evidence type="ECO:0000256" key="1">
    <source>
        <dbReference type="SAM" id="SignalP"/>
    </source>
</evidence>
<evidence type="ECO:0008006" key="4">
    <source>
        <dbReference type="Google" id="ProtNLM"/>
    </source>
</evidence>
<accession>A0ABQ8CGC7</accession>
<gene>
    <name evidence="2" type="ORF">HID58_030039</name>
</gene>
<evidence type="ECO:0000313" key="2">
    <source>
        <dbReference type="EMBL" id="KAH0915593.1"/>
    </source>
</evidence>
<name>A0ABQ8CGC7_BRANA</name>